<dbReference type="Gene3D" id="3.40.50.2000">
    <property type="entry name" value="Glycogen Phosphorylase B"/>
    <property type="match status" value="1"/>
</dbReference>
<evidence type="ECO:0000313" key="2">
    <source>
        <dbReference type="EMBL" id="GLR27005.1"/>
    </source>
</evidence>
<dbReference type="EMBL" id="BSOJ01000021">
    <property type="protein sequence ID" value="GLR27005.1"/>
    <property type="molecule type" value="Genomic_DNA"/>
</dbReference>
<dbReference type="PANTHER" id="PTHR46660:SF2">
    <property type="entry name" value="GLYCOSYLTRANSFERASE 1 DOMAIN-CONTAINING PROTEIN 1"/>
    <property type="match status" value="1"/>
</dbReference>
<accession>A0ABQ5YQW1</accession>
<proteinExistence type="predicted"/>
<dbReference type="Proteomes" id="UP001156664">
    <property type="component" value="Unassembled WGS sequence"/>
</dbReference>
<evidence type="ECO:0000313" key="3">
    <source>
        <dbReference type="Proteomes" id="UP001156664"/>
    </source>
</evidence>
<keyword evidence="3" id="KW-1185">Reference proteome</keyword>
<sequence>MIALHAKKSAMAIEQWPDNKALIVVLTGTDLYRDIHDSSQAQRSIEKADRLIVLQGLGDRQLPTHLREKTRVVYQSCSARKALQKTGRHLRAVMVGHLREEKDPLTFMAAATHLKGQSILLDHIGEALDAELGQAAQRTAASCPAYRWLGGLDHEQTRRRIQQAHVLVHASKMEGGAHVIMEAAQSGTPVLASRIDGNVGMLGETYPGYFPLGDSKQLADMLLQLRHEQQTGENGLYTELCAHVAQRAELFTPENERQSLLAVIQEVLPVHEKR</sequence>
<protein>
    <recommendedName>
        <fullName evidence="1">Glycosyl transferase family 1 domain-containing protein</fullName>
    </recommendedName>
</protein>
<dbReference type="InterPro" id="IPR001296">
    <property type="entry name" value="Glyco_trans_1"/>
</dbReference>
<dbReference type="NCBIfam" id="TIGR04348">
    <property type="entry name" value="selenoneine biosynthesis selenosugar synthase SenB"/>
    <property type="match status" value="1"/>
</dbReference>
<dbReference type="InterPro" id="IPR052622">
    <property type="entry name" value="Glycosyltransferase_G1"/>
</dbReference>
<gene>
    <name evidence="2" type="ORF">GCM10007875_20950</name>
</gene>
<feature type="domain" description="Glycosyl transferase family 1" evidence="1">
    <location>
        <begin position="80"/>
        <end position="229"/>
    </location>
</feature>
<reference evidence="3" key="1">
    <citation type="journal article" date="2019" name="Int. J. Syst. Evol. Microbiol.">
        <title>The Global Catalogue of Microorganisms (GCM) 10K type strain sequencing project: providing services to taxonomists for standard genome sequencing and annotation.</title>
        <authorList>
            <consortium name="The Broad Institute Genomics Platform"/>
            <consortium name="The Broad Institute Genome Sequencing Center for Infectious Disease"/>
            <person name="Wu L."/>
            <person name="Ma J."/>
        </authorList>
    </citation>
    <scope>NUCLEOTIDE SEQUENCE [LARGE SCALE GENOMIC DNA]</scope>
    <source>
        <strain evidence="3">NBRC 105857</strain>
    </source>
</reference>
<organism evidence="2 3">
    <name type="scientific">Limnobacter litoralis</name>
    <dbReference type="NCBI Taxonomy" id="481366"/>
    <lineage>
        <taxon>Bacteria</taxon>
        <taxon>Pseudomonadati</taxon>
        <taxon>Pseudomonadota</taxon>
        <taxon>Betaproteobacteria</taxon>
        <taxon>Burkholderiales</taxon>
        <taxon>Burkholderiaceae</taxon>
        <taxon>Limnobacter</taxon>
    </lineage>
</organism>
<dbReference type="PANTHER" id="PTHR46660">
    <property type="match status" value="1"/>
</dbReference>
<dbReference type="SUPFAM" id="SSF53756">
    <property type="entry name" value="UDP-Glycosyltransferase/glycogen phosphorylase"/>
    <property type="match status" value="1"/>
</dbReference>
<evidence type="ECO:0000259" key="1">
    <source>
        <dbReference type="Pfam" id="PF00534"/>
    </source>
</evidence>
<dbReference type="InterPro" id="IPR027627">
    <property type="entry name" value="Glycosyltransferase_put"/>
</dbReference>
<name>A0ABQ5YQW1_9BURK</name>
<comment type="caution">
    <text evidence="2">The sequence shown here is derived from an EMBL/GenBank/DDBJ whole genome shotgun (WGS) entry which is preliminary data.</text>
</comment>
<dbReference type="CDD" id="cd03801">
    <property type="entry name" value="GT4_PimA-like"/>
    <property type="match status" value="1"/>
</dbReference>
<dbReference type="Pfam" id="PF00534">
    <property type="entry name" value="Glycos_transf_1"/>
    <property type="match status" value="1"/>
</dbReference>